<keyword evidence="5 12" id="KW-0235">DNA replication</keyword>
<keyword evidence="2 12" id="KW-0639">Primosome</keyword>
<evidence type="ECO:0000256" key="8">
    <source>
        <dbReference type="ARBA" id="ARBA00022833"/>
    </source>
</evidence>
<dbReference type="InterPro" id="IPR013264">
    <property type="entry name" value="DNAG_N"/>
</dbReference>
<dbReference type="AlphaFoldDB" id="A0A449BI13"/>
<dbReference type="KEGG" id="ahk:NCTC10172_00058"/>
<dbReference type="InterPro" id="IPR002694">
    <property type="entry name" value="Znf_CHC2"/>
</dbReference>
<dbReference type="Gene3D" id="3.90.980.10">
    <property type="entry name" value="DNA primase, catalytic core, N-terminal domain"/>
    <property type="match status" value="1"/>
</dbReference>
<comment type="cofactor">
    <cofactor evidence="12 13 14">
        <name>Zn(2+)</name>
        <dbReference type="ChEBI" id="CHEBI:29105"/>
    </cofactor>
    <text evidence="12 13 14">Binds 1 zinc ion per monomer.</text>
</comment>
<keyword evidence="17" id="KW-1185">Reference proteome</keyword>
<dbReference type="Gene3D" id="3.90.580.10">
    <property type="entry name" value="Zinc finger, CHC2-type domain"/>
    <property type="match status" value="1"/>
</dbReference>
<dbReference type="GO" id="GO:0003899">
    <property type="term" value="F:DNA-directed RNA polymerase activity"/>
    <property type="evidence" value="ECO:0007669"/>
    <property type="project" value="UniProtKB-UniRule"/>
</dbReference>
<keyword evidence="4 12" id="KW-0548">Nucleotidyltransferase</keyword>
<keyword evidence="8 12" id="KW-0862">Zinc</keyword>
<evidence type="ECO:0000256" key="11">
    <source>
        <dbReference type="ARBA" id="ARBA00023163"/>
    </source>
</evidence>
<dbReference type="InterPro" id="IPR006171">
    <property type="entry name" value="TOPRIM_dom"/>
</dbReference>
<protein>
    <recommendedName>
        <fullName evidence="12 13">DNA primase</fullName>
        <ecNumber evidence="12">2.7.7.101</ecNumber>
    </recommendedName>
</protein>
<comment type="catalytic activity">
    <reaction evidence="12">
        <text>ssDNA + n NTP = ssDNA/pppN(pN)n-1 hybrid + (n-1) diphosphate.</text>
        <dbReference type="EC" id="2.7.7.101"/>
    </reaction>
</comment>
<evidence type="ECO:0000256" key="13">
    <source>
        <dbReference type="PIRNR" id="PIRNR002811"/>
    </source>
</evidence>
<comment type="domain">
    <text evidence="12">Contains an N-terminal zinc-binding domain, a central core domain that contains the primase activity, and a C-terminal DnaB-binding domain.</text>
</comment>
<keyword evidence="9" id="KW-0460">Magnesium</keyword>
<dbReference type="Proteomes" id="UP000290909">
    <property type="component" value="Chromosome"/>
</dbReference>
<keyword evidence="11 12" id="KW-0804">Transcription</keyword>
<feature type="domain" description="Toprim" evidence="15">
    <location>
        <begin position="251"/>
        <end position="332"/>
    </location>
</feature>
<dbReference type="GO" id="GO:0005737">
    <property type="term" value="C:cytoplasm"/>
    <property type="evidence" value="ECO:0007669"/>
    <property type="project" value="TreeGrafter"/>
</dbReference>
<name>A0A449BI13_9MOLU</name>
<evidence type="ECO:0000256" key="5">
    <source>
        <dbReference type="ARBA" id="ARBA00022705"/>
    </source>
</evidence>
<dbReference type="PIRSF" id="PIRSF002811">
    <property type="entry name" value="DnaG"/>
    <property type="match status" value="1"/>
</dbReference>
<dbReference type="Pfam" id="PF01807">
    <property type="entry name" value="Zn_ribbon_DnaG"/>
    <property type="match status" value="1"/>
</dbReference>
<evidence type="ECO:0000256" key="10">
    <source>
        <dbReference type="ARBA" id="ARBA00023125"/>
    </source>
</evidence>
<evidence type="ECO:0000256" key="2">
    <source>
        <dbReference type="ARBA" id="ARBA00022515"/>
    </source>
</evidence>
<dbReference type="SMART" id="SM00400">
    <property type="entry name" value="ZnF_CHCC"/>
    <property type="match status" value="1"/>
</dbReference>
<sequence length="580" mass="67582">MENSVIQRINEETDIVALASEFMSLTKRGKNYMGLCPFHDEKTPSFSVSPEKHLAKCMGCGKGGNPITFYQQIKNISFKEAATDLAKRLGIEVKEEKKQVDPNERLYALMKDTNEFYQFALMNSEAGNEAYKYLLNRGLTDEDIKHFEIGFSPSKPDGLYQLLKSKKHSVTDMMALGLVKQNEEGIYYDVFRSRIMFPIKDEHDRVVGFSGRTTQKDEVAKYVNSTETVLFKKGEIVYHYLESKRAAVKQKHVILAEGFFDVIASYKSGLEAVVATMGTALTTHQAELIKRLTDHVVIAYDGDKAGQNATLKAIPVLRKAGLKISILSLPEKLDPDEYTKKYGYEKYKALYDTNLTDPYLFGYNMFIKNKDFQRADDILEFKKQMTALLRGADNTVLEYYQRKIFNELKIKVYLTDTITELPPKKKEELKVIRSKGYFAFEHLLINLLIEDKYLDKIRYYISLVEIHDKDQKELFKDIVNYYEITNESMMDIENFLAHYAKNKVYVQKFMDRIEFQRKMTIRSDKEFMKFVDAVKEYENFLLLETYKKKLVETQLDNEKNSYLEKIHELSKRGKVAWVWK</sequence>
<dbReference type="Pfam" id="PF13155">
    <property type="entry name" value="Toprim_2"/>
    <property type="match status" value="1"/>
</dbReference>
<evidence type="ECO:0000313" key="17">
    <source>
        <dbReference type="Proteomes" id="UP000290909"/>
    </source>
</evidence>
<evidence type="ECO:0000256" key="1">
    <source>
        <dbReference type="ARBA" id="ARBA00022478"/>
    </source>
</evidence>
<reference evidence="16 17" key="1">
    <citation type="submission" date="2019-01" db="EMBL/GenBank/DDBJ databases">
        <authorList>
            <consortium name="Pathogen Informatics"/>
        </authorList>
    </citation>
    <scope>NUCLEOTIDE SEQUENCE [LARGE SCALE GENOMIC DNA]</scope>
    <source>
        <strain evidence="16 17">NCTC10172</strain>
    </source>
</reference>
<dbReference type="Pfam" id="PF08275">
    <property type="entry name" value="DNAG_N"/>
    <property type="match status" value="1"/>
</dbReference>
<evidence type="ECO:0000256" key="6">
    <source>
        <dbReference type="ARBA" id="ARBA00022723"/>
    </source>
</evidence>
<dbReference type="PROSITE" id="PS50880">
    <property type="entry name" value="TOPRIM"/>
    <property type="match status" value="1"/>
</dbReference>
<dbReference type="InterPro" id="IPR050219">
    <property type="entry name" value="DnaG_primase"/>
</dbReference>
<evidence type="ECO:0000256" key="12">
    <source>
        <dbReference type="HAMAP-Rule" id="MF_00974"/>
    </source>
</evidence>
<dbReference type="Gene3D" id="3.40.1360.10">
    <property type="match status" value="1"/>
</dbReference>
<dbReference type="EMBL" id="LR215050">
    <property type="protein sequence ID" value="VEU82053.1"/>
    <property type="molecule type" value="Genomic_DNA"/>
</dbReference>
<comment type="similarity">
    <text evidence="12 13">Belongs to the DnaG primase family.</text>
</comment>
<dbReference type="SMART" id="SM00493">
    <property type="entry name" value="TOPRIM"/>
    <property type="match status" value="1"/>
</dbReference>
<dbReference type="InterPro" id="IPR034151">
    <property type="entry name" value="TOPRIM_DnaG_bac"/>
</dbReference>
<dbReference type="GO" id="GO:0008270">
    <property type="term" value="F:zinc ion binding"/>
    <property type="evidence" value="ECO:0007669"/>
    <property type="project" value="UniProtKB-UniRule"/>
</dbReference>
<dbReference type="InterPro" id="IPR036977">
    <property type="entry name" value="DNA_primase_Znf_CHC2"/>
</dbReference>
<dbReference type="STRING" id="1408416.GCA_000702765_00147"/>
<dbReference type="EC" id="2.7.7.101" evidence="12"/>
<comment type="function">
    <text evidence="12 13">RNA polymerase that catalyzes the synthesis of short RNA molecules used as primers for DNA polymerase during DNA replication.</text>
</comment>
<dbReference type="GO" id="GO:0003677">
    <property type="term" value="F:DNA binding"/>
    <property type="evidence" value="ECO:0007669"/>
    <property type="project" value="UniProtKB-KW"/>
</dbReference>
<organism evidence="16 17">
    <name type="scientific">Acholeplasma hippikon</name>
    <dbReference type="NCBI Taxonomy" id="264636"/>
    <lineage>
        <taxon>Bacteria</taxon>
        <taxon>Bacillati</taxon>
        <taxon>Mycoplasmatota</taxon>
        <taxon>Mollicutes</taxon>
        <taxon>Acholeplasmatales</taxon>
        <taxon>Acholeplasmataceae</taxon>
        <taxon>Acholeplasma</taxon>
    </lineage>
</organism>
<dbReference type="SUPFAM" id="SSF56731">
    <property type="entry name" value="DNA primase core"/>
    <property type="match status" value="1"/>
</dbReference>
<dbReference type="InterPro" id="IPR037068">
    <property type="entry name" value="DNA_primase_core_N_sf"/>
</dbReference>
<keyword evidence="10 12" id="KW-0238">DNA-binding</keyword>
<evidence type="ECO:0000256" key="9">
    <source>
        <dbReference type="ARBA" id="ARBA00022842"/>
    </source>
</evidence>
<dbReference type="PANTHER" id="PTHR30313:SF2">
    <property type="entry name" value="DNA PRIMASE"/>
    <property type="match status" value="1"/>
</dbReference>
<dbReference type="FunFam" id="3.90.580.10:FF:000001">
    <property type="entry name" value="DNA primase"/>
    <property type="match status" value="1"/>
</dbReference>
<dbReference type="InterPro" id="IPR006295">
    <property type="entry name" value="DNA_primase_DnaG"/>
</dbReference>
<keyword evidence="6 12" id="KW-0479">Metal-binding</keyword>
<evidence type="ECO:0000256" key="3">
    <source>
        <dbReference type="ARBA" id="ARBA00022679"/>
    </source>
</evidence>
<evidence type="ECO:0000313" key="16">
    <source>
        <dbReference type="EMBL" id="VEU82053.1"/>
    </source>
</evidence>
<keyword evidence="1 12" id="KW-0240">DNA-directed RNA polymerase</keyword>
<dbReference type="PANTHER" id="PTHR30313">
    <property type="entry name" value="DNA PRIMASE"/>
    <property type="match status" value="1"/>
</dbReference>
<proteinExistence type="inferred from homology"/>
<dbReference type="InterPro" id="IPR030846">
    <property type="entry name" value="DnaG_bac"/>
</dbReference>
<gene>
    <name evidence="12 16" type="primary">dnaG</name>
    <name evidence="16" type="ORF">NCTC10172_00058</name>
</gene>
<evidence type="ECO:0000256" key="14">
    <source>
        <dbReference type="PIRSR" id="PIRSR002811-1"/>
    </source>
</evidence>
<accession>A0A449BI13</accession>
<comment type="subunit">
    <text evidence="12">Monomer. Interacts with DnaB.</text>
</comment>
<keyword evidence="7 12" id="KW-0863">Zinc-finger</keyword>
<dbReference type="FunFam" id="3.90.980.10:FF:000001">
    <property type="entry name" value="DNA primase"/>
    <property type="match status" value="1"/>
</dbReference>
<dbReference type="SUPFAM" id="SSF57783">
    <property type="entry name" value="Zinc beta-ribbon"/>
    <property type="match status" value="1"/>
</dbReference>
<dbReference type="NCBIfam" id="TIGR01391">
    <property type="entry name" value="dnaG"/>
    <property type="match status" value="1"/>
</dbReference>
<evidence type="ECO:0000259" key="15">
    <source>
        <dbReference type="PROSITE" id="PS50880"/>
    </source>
</evidence>
<evidence type="ECO:0000256" key="4">
    <source>
        <dbReference type="ARBA" id="ARBA00022695"/>
    </source>
</evidence>
<keyword evidence="3 12" id="KW-0808">Transferase</keyword>
<feature type="zinc finger region" description="CHC2-type" evidence="12 14">
    <location>
        <begin position="36"/>
        <end position="60"/>
    </location>
</feature>
<dbReference type="CDD" id="cd03364">
    <property type="entry name" value="TOPRIM_DnaG_primases"/>
    <property type="match status" value="1"/>
</dbReference>
<dbReference type="GO" id="GO:0000428">
    <property type="term" value="C:DNA-directed RNA polymerase complex"/>
    <property type="evidence" value="ECO:0007669"/>
    <property type="project" value="UniProtKB-KW"/>
</dbReference>
<evidence type="ECO:0000256" key="7">
    <source>
        <dbReference type="ARBA" id="ARBA00022771"/>
    </source>
</evidence>
<dbReference type="HAMAP" id="MF_00974">
    <property type="entry name" value="DNA_primase_DnaG"/>
    <property type="match status" value="1"/>
</dbReference>
<dbReference type="GO" id="GO:1990077">
    <property type="term" value="C:primosome complex"/>
    <property type="evidence" value="ECO:0007669"/>
    <property type="project" value="UniProtKB-KW"/>
</dbReference>
<dbReference type="GO" id="GO:0006269">
    <property type="term" value="P:DNA replication, synthesis of primer"/>
    <property type="evidence" value="ECO:0007669"/>
    <property type="project" value="UniProtKB-UniRule"/>
</dbReference>